<name>A0ACB5U221_AMBMO</name>
<dbReference type="EMBL" id="BSXS01010996">
    <property type="protein sequence ID" value="GME99443.1"/>
    <property type="molecule type" value="Genomic_DNA"/>
</dbReference>
<dbReference type="Proteomes" id="UP001165064">
    <property type="component" value="Unassembled WGS sequence"/>
</dbReference>
<gene>
    <name evidence="1" type="ORF">Amon02_001071900</name>
</gene>
<accession>A0ACB5U221</accession>
<sequence length="134" mass="15202">MLSLRCFSVLDTKFDVSYLGDIGKALAAIVTIGDFDKLPNKIRISSDRITTDQALDNYEKIHGVKVTREYVSKADTYKKAHELYDAGFNFKDFGFYLQYFVSEGDDKGVAFSKNENELINPGESLFKWTKFGSI</sequence>
<evidence type="ECO:0000313" key="1">
    <source>
        <dbReference type="EMBL" id="GME99443.1"/>
    </source>
</evidence>
<evidence type="ECO:0000313" key="2">
    <source>
        <dbReference type="Proteomes" id="UP001165064"/>
    </source>
</evidence>
<reference evidence="1" key="1">
    <citation type="submission" date="2023-04" db="EMBL/GenBank/DDBJ databases">
        <title>Ambrosiozyma monospora NBRC 10751.</title>
        <authorList>
            <person name="Ichikawa N."/>
            <person name="Sato H."/>
            <person name="Tonouchi N."/>
        </authorList>
    </citation>
    <scope>NUCLEOTIDE SEQUENCE</scope>
    <source>
        <strain evidence="1">NBRC 10751</strain>
    </source>
</reference>
<comment type="caution">
    <text evidence="1">The sequence shown here is derived from an EMBL/GenBank/DDBJ whole genome shotgun (WGS) entry which is preliminary data.</text>
</comment>
<organism evidence="1 2">
    <name type="scientific">Ambrosiozyma monospora</name>
    <name type="common">Yeast</name>
    <name type="synonym">Endomycopsis monosporus</name>
    <dbReference type="NCBI Taxonomy" id="43982"/>
    <lineage>
        <taxon>Eukaryota</taxon>
        <taxon>Fungi</taxon>
        <taxon>Dikarya</taxon>
        <taxon>Ascomycota</taxon>
        <taxon>Saccharomycotina</taxon>
        <taxon>Pichiomycetes</taxon>
        <taxon>Pichiales</taxon>
        <taxon>Pichiaceae</taxon>
        <taxon>Ambrosiozyma</taxon>
    </lineage>
</organism>
<protein>
    <submittedName>
        <fullName evidence="1">Unnamed protein product</fullName>
    </submittedName>
</protein>
<keyword evidence="2" id="KW-1185">Reference proteome</keyword>
<proteinExistence type="predicted"/>